<dbReference type="OrthoDB" id="5240800at2759"/>
<sequence length="281" mass="30710">MAMVPPPEQESSWTLQSSHSLTPRISLHTLTRSSYSGNVNIPPSGKVTLQFASDLDSIAGSHNLSDQDRRLDFTPCHFERDASGILSAFAFLASNGRVAGLIGLPRPQGQLTAKLIDVGDGFPSSVLISGRVKTCIAGGTGIACFLSLASGKSLPDTNGGNKSKLICSIRGDDFPIIEFFLEKQMLNLVDWSFIRIFVTSGDDVDGLTAGKPESWWTTHFESLRKRLPGPLEFSLGRMTQEHMDQFLAEESTDVLFCGSKSLEWQVKMWSLGKTVVHCTQR</sequence>
<evidence type="ECO:0000313" key="2">
    <source>
        <dbReference type="Proteomes" id="UP000738349"/>
    </source>
</evidence>
<proteinExistence type="predicted"/>
<keyword evidence="2" id="KW-1185">Reference proteome</keyword>
<dbReference type="Gene3D" id="3.40.50.80">
    <property type="entry name" value="Nucleotide-binding domain of ferredoxin-NADP reductase (FNR) module"/>
    <property type="match status" value="1"/>
</dbReference>
<accession>A0A9P9DM36</accession>
<dbReference type="Proteomes" id="UP000738349">
    <property type="component" value="Unassembled WGS sequence"/>
</dbReference>
<dbReference type="InterPro" id="IPR039261">
    <property type="entry name" value="FNR_nucleotide-bd"/>
</dbReference>
<dbReference type="AlphaFoldDB" id="A0A9P9DM36"/>
<reference evidence="1" key="1">
    <citation type="journal article" date="2021" name="Nat. Commun.">
        <title>Genetic determinants of endophytism in the Arabidopsis root mycobiome.</title>
        <authorList>
            <person name="Mesny F."/>
            <person name="Miyauchi S."/>
            <person name="Thiergart T."/>
            <person name="Pickel B."/>
            <person name="Atanasova L."/>
            <person name="Karlsson M."/>
            <person name="Huettel B."/>
            <person name="Barry K.W."/>
            <person name="Haridas S."/>
            <person name="Chen C."/>
            <person name="Bauer D."/>
            <person name="Andreopoulos W."/>
            <person name="Pangilinan J."/>
            <person name="LaButti K."/>
            <person name="Riley R."/>
            <person name="Lipzen A."/>
            <person name="Clum A."/>
            <person name="Drula E."/>
            <person name="Henrissat B."/>
            <person name="Kohler A."/>
            <person name="Grigoriev I.V."/>
            <person name="Martin F.M."/>
            <person name="Hacquard S."/>
        </authorList>
    </citation>
    <scope>NUCLEOTIDE SEQUENCE</scope>
    <source>
        <strain evidence="1">MPI-CAGE-AT-0147</strain>
    </source>
</reference>
<protein>
    <submittedName>
        <fullName evidence="1">Uncharacterized protein</fullName>
    </submittedName>
</protein>
<evidence type="ECO:0000313" key="1">
    <source>
        <dbReference type="EMBL" id="KAH7121422.1"/>
    </source>
</evidence>
<organism evidence="1 2">
    <name type="scientific">Dactylonectria macrodidyma</name>
    <dbReference type="NCBI Taxonomy" id="307937"/>
    <lineage>
        <taxon>Eukaryota</taxon>
        <taxon>Fungi</taxon>
        <taxon>Dikarya</taxon>
        <taxon>Ascomycota</taxon>
        <taxon>Pezizomycotina</taxon>
        <taxon>Sordariomycetes</taxon>
        <taxon>Hypocreomycetidae</taxon>
        <taxon>Hypocreales</taxon>
        <taxon>Nectriaceae</taxon>
        <taxon>Dactylonectria</taxon>
    </lineage>
</organism>
<gene>
    <name evidence="1" type="ORF">EDB81DRAFT_813925</name>
</gene>
<comment type="caution">
    <text evidence="1">The sequence shown here is derived from an EMBL/GenBank/DDBJ whole genome shotgun (WGS) entry which is preliminary data.</text>
</comment>
<name>A0A9P9DM36_9HYPO</name>
<dbReference type="EMBL" id="JAGMUV010000024">
    <property type="protein sequence ID" value="KAH7121422.1"/>
    <property type="molecule type" value="Genomic_DNA"/>
</dbReference>
<dbReference type="SUPFAM" id="SSF52343">
    <property type="entry name" value="Ferredoxin reductase-like, C-terminal NADP-linked domain"/>
    <property type="match status" value="1"/>
</dbReference>